<evidence type="ECO:0000256" key="2">
    <source>
        <dbReference type="ARBA" id="ARBA00023125"/>
    </source>
</evidence>
<dbReference type="OrthoDB" id="9802263at2"/>
<organism evidence="5 6">
    <name type="scientific">Pelagimonas phthalicica</name>
    <dbReference type="NCBI Taxonomy" id="1037362"/>
    <lineage>
        <taxon>Bacteria</taxon>
        <taxon>Pseudomonadati</taxon>
        <taxon>Pseudomonadota</taxon>
        <taxon>Alphaproteobacteria</taxon>
        <taxon>Rhodobacterales</taxon>
        <taxon>Roseobacteraceae</taxon>
        <taxon>Pelagimonas</taxon>
    </lineage>
</organism>
<dbReference type="InterPro" id="IPR035418">
    <property type="entry name" value="AraC-bd_2"/>
</dbReference>
<reference evidence="6" key="1">
    <citation type="submission" date="2017-05" db="EMBL/GenBank/DDBJ databases">
        <authorList>
            <person name="Rodrigo-Torres L."/>
            <person name="Arahal R. D."/>
            <person name="Lucena T."/>
        </authorList>
    </citation>
    <scope>NUCLEOTIDE SEQUENCE [LARGE SCALE GENOMIC DNA]</scope>
    <source>
        <strain evidence="6">CECT 8649</strain>
    </source>
</reference>
<sequence length="340" mass="37869">MTAREPNEPLSQRRLFQTTQLDEARAIVADKFCDHRLDIAAQADRFDACHHRAEGRATSLNYIRYGADVRIAPGELHSFYLIQIPLAGAAEIDNHGGNVLTHQGRGSVLNPHRETRMRWREGCTQLLLQIDTRTLQQEAETLLGTSLNAPVTFETAVDETRPATANWVRKLKTCFGLAEQNVVFGDSNPGTQMRVERELIGDFLASQPSNISNLIASAPGAQANLYLRRAVQFIHANLSLPLSVADIASAANTTPRNLQLQFQAEFGLTPMRYLRQERLALARRLILETQGGEALGDIADRAGFSHFGRFSIAYRQQFNEAPRDTKLRATQMQAAGLEQH</sequence>
<dbReference type="InterPro" id="IPR050204">
    <property type="entry name" value="AraC_XylS_family_regulators"/>
</dbReference>
<dbReference type="Pfam" id="PF12833">
    <property type="entry name" value="HTH_18"/>
    <property type="match status" value="1"/>
</dbReference>
<feature type="domain" description="HTH araC/xylS-type" evidence="4">
    <location>
        <begin position="228"/>
        <end position="328"/>
    </location>
</feature>
<gene>
    <name evidence="5" type="primary">rhaS</name>
    <name evidence="5" type="ORF">TRP8649_04623</name>
</gene>
<dbReference type="InterPro" id="IPR018062">
    <property type="entry name" value="HTH_AraC-typ_CS"/>
</dbReference>
<dbReference type="InterPro" id="IPR018060">
    <property type="entry name" value="HTH_AraC"/>
</dbReference>
<dbReference type="AlphaFoldDB" id="A0A238JII1"/>
<evidence type="ECO:0000256" key="1">
    <source>
        <dbReference type="ARBA" id="ARBA00023015"/>
    </source>
</evidence>
<evidence type="ECO:0000256" key="3">
    <source>
        <dbReference type="ARBA" id="ARBA00023163"/>
    </source>
</evidence>
<dbReference type="GO" id="GO:0043565">
    <property type="term" value="F:sequence-specific DNA binding"/>
    <property type="evidence" value="ECO:0007669"/>
    <property type="project" value="InterPro"/>
</dbReference>
<keyword evidence="2" id="KW-0238">DNA-binding</keyword>
<dbReference type="PROSITE" id="PS01124">
    <property type="entry name" value="HTH_ARAC_FAMILY_2"/>
    <property type="match status" value="1"/>
</dbReference>
<evidence type="ECO:0000259" key="4">
    <source>
        <dbReference type="PROSITE" id="PS01124"/>
    </source>
</evidence>
<protein>
    <submittedName>
        <fullName evidence="5">HTH-type transcriptional activator RhaS</fullName>
    </submittedName>
</protein>
<proteinExistence type="predicted"/>
<evidence type="ECO:0000313" key="6">
    <source>
        <dbReference type="Proteomes" id="UP000225972"/>
    </source>
</evidence>
<dbReference type="GO" id="GO:0003700">
    <property type="term" value="F:DNA-binding transcription factor activity"/>
    <property type="evidence" value="ECO:0007669"/>
    <property type="project" value="InterPro"/>
</dbReference>
<dbReference type="PANTHER" id="PTHR46796:SF12">
    <property type="entry name" value="HTH-TYPE DNA-BINDING TRANSCRIPTIONAL ACTIVATOR EUTR"/>
    <property type="match status" value="1"/>
</dbReference>
<dbReference type="EMBL" id="FXXP01000005">
    <property type="protein sequence ID" value="SMX30479.1"/>
    <property type="molecule type" value="Genomic_DNA"/>
</dbReference>
<dbReference type="PANTHER" id="PTHR46796">
    <property type="entry name" value="HTH-TYPE TRANSCRIPTIONAL ACTIVATOR RHAS-RELATED"/>
    <property type="match status" value="1"/>
</dbReference>
<keyword evidence="1" id="KW-0805">Transcription regulation</keyword>
<accession>A0A238JII1</accession>
<dbReference type="PROSITE" id="PS00041">
    <property type="entry name" value="HTH_ARAC_FAMILY_1"/>
    <property type="match status" value="1"/>
</dbReference>
<dbReference type="Proteomes" id="UP000225972">
    <property type="component" value="Unassembled WGS sequence"/>
</dbReference>
<dbReference type="Pfam" id="PF14525">
    <property type="entry name" value="AraC_binding_2"/>
    <property type="match status" value="1"/>
</dbReference>
<name>A0A238JII1_9RHOB</name>
<dbReference type="Gene3D" id="1.10.10.60">
    <property type="entry name" value="Homeodomain-like"/>
    <property type="match status" value="1"/>
</dbReference>
<evidence type="ECO:0000313" key="5">
    <source>
        <dbReference type="EMBL" id="SMX30479.1"/>
    </source>
</evidence>
<dbReference type="InterPro" id="IPR009057">
    <property type="entry name" value="Homeodomain-like_sf"/>
</dbReference>
<dbReference type="SMART" id="SM00342">
    <property type="entry name" value="HTH_ARAC"/>
    <property type="match status" value="1"/>
</dbReference>
<keyword evidence="3" id="KW-0804">Transcription</keyword>
<keyword evidence="6" id="KW-1185">Reference proteome</keyword>
<dbReference type="SUPFAM" id="SSF46689">
    <property type="entry name" value="Homeodomain-like"/>
    <property type="match status" value="2"/>
</dbReference>
<dbReference type="RefSeq" id="WP_099249594.1">
    <property type="nucleotide sequence ID" value="NZ_FXXP01000005.1"/>
</dbReference>